<evidence type="ECO:0000259" key="2">
    <source>
        <dbReference type="Pfam" id="PF12030"/>
    </source>
</evidence>
<reference evidence="3 4" key="1">
    <citation type="submission" date="2021-06" db="EMBL/GenBank/DDBJ databases">
        <authorList>
            <person name="Palmer J.M."/>
        </authorList>
    </citation>
    <scope>NUCLEOTIDE SEQUENCE [LARGE SCALE GENOMIC DNA]</scope>
    <source>
        <strain evidence="3 4">XC_2019</strain>
        <tissue evidence="3">Muscle</tissue>
    </source>
</reference>
<comment type="caution">
    <text evidence="3">The sequence shown here is derived from an EMBL/GenBank/DDBJ whole genome shotgun (WGS) entry which is preliminary data.</text>
</comment>
<proteinExistence type="predicted"/>
<gene>
    <name evidence="3" type="primary">USP34_1</name>
    <name evidence="3" type="ORF">XENOCAPTIV_005938</name>
</gene>
<organism evidence="3 4">
    <name type="scientific">Xenoophorus captivus</name>
    <dbReference type="NCBI Taxonomy" id="1517983"/>
    <lineage>
        <taxon>Eukaryota</taxon>
        <taxon>Metazoa</taxon>
        <taxon>Chordata</taxon>
        <taxon>Craniata</taxon>
        <taxon>Vertebrata</taxon>
        <taxon>Euteleostomi</taxon>
        <taxon>Actinopterygii</taxon>
        <taxon>Neopterygii</taxon>
        <taxon>Teleostei</taxon>
        <taxon>Neoteleostei</taxon>
        <taxon>Acanthomorphata</taxon>
        <taxon>Ovalentaria</taxon>
        <taxon>Atherinomorphae</taxon>
        <taxon>Cyprinodontiformes</taxon>
        <taxon>Goodeidae</taxon>
        <taxon>Xenoophorus</taxon>
    </lineage>
</organism>
<feature type="non-terminal residue" evidence="3">
    <location>
        <position position="1"/>
    </location>
</feature>
<sequence>CAVHYIQNISLSSLYTFSSDDMDGPVEDIGSRSCVTRFVKTLLSIMEHGVKPHSKHLTEYFAFLYEFAKMGEEEVEVLSEEEAEEEDEEEDILSLAEEKYRPAALEKMIALIALLVEQSRSERYNYLMKRLLFSVQNKSRLSLSLLSATQTSDSVPERHGSPDWRERLSLLVPAHQRWHQHQTDLQPHLQPLSL</sequence>
<keyword evidence="4" id="KW-1185">Reference proteome</keyword>
<keyword evidence="1" id="KW-0175">Coiled coil</keyword>
<dbReference type="EMBL" id="JAHRIN010052063">
    <property type="protein sequence ID" value="MEQ2209922.1"/>
    <property type="molecule type" value="Genomic_DNA"/>
</dbReference>
<dbReference type="Pfam" id="PF12030">
    <property type="entry name" value="DUF3517"/>
    <property type="match status" value="1"/>
</dbReference>
<feature type="coiled-coil region" evidence="1">
    <location>
        <begin position="68"/>
        <end position="98"/>
    </location>
</feature>
<dbReference type="InterPro" id="IPR021905">
    <property type="entry name" value="DUF3517"/>
</dbReference>
<accession>A0ABV0RQG0</accession>
<name>A0ABV0RQG0_9TELE</name>
<feature type="domain" description="DUF3517" evidence="2">
    <location>
        <begin position="4"/>
        <end position="120"/>
    </location>
</feature>
<evidence type="ECO:0000256" key="1">
    <source>
        <dbReference type="SAM" id="Coils"/>
    </source>
</evidence>
<dbReference type="Proteomes" id="UP001434883">
    <property type="component" value="Unassembled WGS sequence"/>
</dbReference>
<keyword evidence="3" id="KW-0378">Hydrolase</keyword>
<dbReference type="GO" id="GO:0016787">
    <property type="term" value="F:hydrolase activity"/>
    <property type="evidence" value="ECO:0007669"/>
    <property type="project" value="UniProtKB-KW"/>
</dbReference>
<evidence type="ECO:0000313" key="3">
    <source>
        <dbReference type="EMBL" id="MEQ2209922.1"/>
    </source>
</evidence>
<evidence type="ECO:0000313" key="4">
    <source>
        <dbReference type="Proteomes" id="UP001434883"/>
    </source>
</evidence>
<protein>
    <submittedName>
        <fullName evidence="3">Ubiquitin carboxyl-terminal hydrolase 34</fullName>
    </submittedName>
</protein>